<protein>
    <recommendedName>
        <fullName evidence="3">DUF7918 domain-containing protein</fullName>
    </recommendedName>
</protein>
<gene>
    <name evidence="4" type="ORF">VKT23_002656</name>
</gene>
<evidence type="ECO:0000313" key="5">
    <source>
        <dbReference type="Proteomes" id="UP001498398"/>
    </source>
</evidence>
<evidence type="ECO:0000313" key="4">
    <source>
        <dbReference type="EMBL" id="KAK7471249.1"/>
    </source>
</evidence>
<dbReference type="Pfam" id="PF25534">
    <property type="entry name" value="DUF7918"/>
    <property type="match status" value="1"/>
</dbReference>
<evidence type="ECO:0000259" key="3">
    <source>
        <dbReference type="Pfam" id="PF25534"/>
    </source>
</evidence>
<dbReference type="Proteomes" id="UP001498398">
    <property type="component" value="Unassembled WGS sequence"/>
</dbReference>
<name>A0ABR1K2W4_9AGAR</name>
<dbReference type="PANTHER" id="PTHR36223">
    <property type="entry name" value="BETA-LACTAMASE-TYPE TRANSPEPTIDASE FOLD DOMAIN CONTAINING PROTEIN"/>
    <property type="match status" value="1"/>
</dbReference>
<feature type="coiled-coil region" evidence="1">
    <location>
        <begin position="144"/>
        <end position="174"/>
    </location>
</feature>
<feature type="region of interest" description="Disordered" evidence="2">
    <location>
        <begin position="106"/>
        <end position="125"/>
    </location>
</feature>
<organism evidence="4 5">
    <name type="scientific">Marasmiellus scandens</name>
    <dbReference type="NCBI Taxonomy" id="2682957"/>
    <lineage>
        <taxon>Eukaryota</taxon>
        <taxon>Fungi</taxon>
        <taxon>Dikarya</taxon>
        <taxon>Basidiomycota</taxon>
        <taxon>Agaricomycotina</taxon>
        <taxon>Agaricomycetes</taxon>
        <taxon>Agaricomycetidae</taxon>
        <taxon>Agaricales</taxon>
        <taxon>Marasmiineae</taxon>
        <taxon>Omphalotaceae</taxon>
        <taxon>Marasmiellus</taxon>
    </lineage>
</organism>
<reference evidence="4 5" key="1">
    <citation type="submission" date="2024-01" db="EMBL/GenBank/DDBJ databases">
        <title>A draft genome for the cacao thread blight pathogen Marasmiellus scandens.</title>
        <authorList>
            <person name="Baruah I.K."/>
            <person name="Leung J."/>
            <person name="Bukari Y."/>
            <person name="Amoako-Attah I."/>
            <person name="Meinhardt L.W."/>
            <person name="Bailey B.A."/>
            <person name="Cohen S.P."/>
        </authorList>
    </citation>
    <scope>NUCLEOTIDE SEQUENCE [LARGE SCALE GENOMIC DNA]</scope>
    <source>
        <strain evidence="4 5">GH-19</strain>
    </source>
</reference>
<accession>A0ABR1K2W4</accession>
<keyword evidence="5" id="KW-1185">Reference proteome</keyword>
<dbReference type="InterPro" id="IPR057678">
    <property type="entry name" value="DUF7918"/>
</dbReference>
<keyword evidence="1" id="KW-0175">Coiled coil</keyword>
<proteinExistence type="predicted"/>
<comment type="caution">
    <text evidence="4">The sequence shown here is derived from an EMBL/GenBank/DDBJ whole genome shotgun (WGS) entry which is preliminary data.</text>
</comment>
<evidence type="ECO:0000256" key="2">
    <source>
        <dbReference type="SAM" id="MobiDB-lite"/>
    </source>
</evidence>
<dbReference type="PANTHER" id="PTHR36223:SF1">
    <property type="entry name" value="TRANSCRIPTION ELONGATION FACTOR EAF N-TERMINAL DOMAIN-CONTAINING PROTEIN"/>
    <property type="match status" value="1"/>
</dbReference>
<sequence>MFSPTDVTDDDEYLATTDPRTGEIKLEFYEYEVIGRQPRGHRRNYEFTGPAKVHERSKKALGHQVGLGEERASTHKESLHDICGHDKSKLATFLFRYRPIDFLRANGTAPPAPPSNTSSSQKRPVPVEDIIAISDSDDPQDEDLQALQEVEAQLLAVRQQLRNKRRKITKVKSESNVKMEPGLVKREKTDVQLDGEVIDLT</sequence>
<evidence type="ECO:0000256" key="1">
    <source>
        <dbReference type="SAM" id="Coils"/>
    </source>
</evidence>
<dbReference type="EMBL" id="JBANRG010000002">
    <property type="protein sequence ID" value="KAK7471249.1"/>
    <property type="molecule type" value="Genomic_DNA"/>
</dbReference>
<feature type="domain" description="DUF7918" evidence="3">
    <location>
        <begin position="19"/>
        <end position="110"/>
    </location>
</feature>